<feature type="region of interest" description="Disordered" evidence="1">
    <location>
        <begin position="149"/>
        <end position="196"/>
    </location>
</feature>
<sequence>MWNSQKEELVDDSTLEKIAKRFSCEAGKTLLNCNLEDEEFSVPDEPTTIVQSLHGDYGDGKCRLKASHAKKNKLLTDKGNIKENSKTRFVEDIQIDHLRKMVSDRRKASQASFGETEIRQKRDMKEYKHQKSSTQMDIKFLLKVIKSKNKPLPRGKPVSNKKSKIISFSDAIDDKTPSDDSKQVKPGDAGYLFTFN</sequence>
<comment type="caution">
    <text evidence="2">The sequence shown here is derived from an EMBL/GenBank/DDBJ whole genome shotgun (WGS) entry which is preliminary data.</text>
</comment>
<feature type="compositionally biased region" description="Basic residues" evidence="1">
    <location>
        <begin position="149"/>
        <end position="164"/>
    </location>
</feature>
<organism evidence="2 3">
    <name type="scientific">Euplotes crassus</name>
    <dbReference type="NCBI Taxonomy" id="5936"/>
    <lineage>
        <taxon>Eukaryota</taxon>
        <taxon>Sar</taxon>
        <taxon>Alveolata</taxon>
        <taxon>Ciliophora</taxon>
        <taxon>Intramacronucleata</taxon>
        <taxon>Spirotrichea</taxon>
        <taxon>Hypotrichia</taxon>
        <taxon>Euplotida</taxon>
        <taxon>Euplotidae</taxon>
        <taxon>Moneuplotes</taxon>
    </lineage>
</organism>
<evidence type="ECO:0000313" key="2">
    <source>
        <dbReference type="EMBL" id="CAI2387764.1"/>
    </source>
</evidence>
<name>A0AAD1YB53_EUPCR</name>
<evidence type="ECO:0000313" key="3">
    <source>
        <dbReference type="Proteomes" id="UP001295684"/>
    </source>
</evidence>
<feature type="compositionally biased region" description="Basic and acidic residues" evidence="1">
    <location>
        <begin position="172"/>
        <end position="185"/>
    </location>
</feature>
<proteinExistence type="predicted"/>
<dbReference type="AlphaFoldDB" id="A0AAD1YB53"/>
<keyword evidence="3" id="KW-1185">Reference proteome</keyword>
<feature type="compositionally biased region" description="Basic and acidic residues" evidence="1">
    <location>
        <begin position="116"/>
        <end position="129"/>
    </location>
</feature>
<accession>A0AAD1YB53</accession>
<gene>
    <name evidence="2" type="ORF">ECRASSUSDP1_LOCUS29398</name>
</gene>
<feature type="region of interest" description="Disordered" evidence="1">
    <location>
        <begin position="104"/>
        <end position="132"/>
    </location>
</feature>
<dbReference type="Proteomes" id="UP001295684">
    <property type="component" value="Unassembled WGS sequence"/>
</dbReference>
<reference evidence="2" key="1">
    <citation type="submission" date="2023-07" db="EMBL/GenBank/DDBJ databases">
        <authorList>
            <consortium name="AG Swart"/>
            <person name="Singh M."/>
            <person name="Singh A."/>
            <person name="Seah K."/>
            <person name="Emmerich C."/>
        </authorList>
    </citation>
    <scope>NUCLEOTIDE SEQUENCE</scope>
    <source>
        <strain evidence="2">DP1</strain>
    </source>
</reference>
<protein>
    <submittedName>
        <fullName evidence="2">Uncharacterized protein</fullName>
    </submittedName>
</protein>
<dbReference type="EMBL" id="CAMPGE010030251">
    <property type="protein sequence ID" value="CAI2387764.1"/>
    <property type="molecule type" value="Genomic_DNA"/>
</dbReference>
<evidence type="ECO:0000256" key="1">
    <source>
        <dbReference type="SAM" id="MobiDB-lite"/>
    </source>
</evidence>